<feature type="transmembrane region" description="Helical" evidence="1">
    <location>
        <begin position="51"/>
        <end position="70"/>
    </location>
</feature>
<keyword evidence="1" id="KW-0812">Transmembrane</keyword>
<keyword evidence="1" id="KW-1133">Transmembrane helix</keyword>
<organism evidence="2 3">
    <name type="scientific">Nonomuraea solani</name>
    <dbReference type="NCBI Taxonomy" id="1144553"/>
    <lineage>
        <taxon>Bacteria</taxon>
        <taxon>Bacillati</taxon>
        <taxon>Actinomycetota</taxon>
        <taxon>Actinomycetes</taxon>
        <taxon>Streptosporangiales</taxon>
        <taxon>Streptosporangiaceae</taxon>
        <taxon>Nonomuraea</taxon>
    </lineage>
</organism>
<gene>
    <name evidence="2" type="ORF">SAMN05444920_12152</name>
</gene>
<name>A0A1H6EY75_9ACTN</name>
<dbReference type="AlphaFoldDB" id="A0A1H6EY75"/>
<protein>
    <recommendedName>
        <fullName evidence="4">ABC-2 type transport system permease protein</fullName>
    </recommendedName>
</protein>
<feature type="transmembrane region" description="Helical" evidence="1">
    <location>
        <begin position="118"/>
        <end position="140"/>
    </location>
</feature>
<accession>A0A1H6EY75</accession>
<feature type="transmembrane region" description="Helical" evidence="1">
    <location>
        <begin position="90"/>
        <end position="112"/>
    </location>
</feature>
<reference evidence="2 3" key="1">
    <citation type="submission" date="2016-10" db="EMBL/GenBank/DDBJ databases">
        <authorList>
            <person name="de Groot N.N."/>
        </authorList>
    </citation>
    <scope>NUCLEOTIDE SEQUENCE [LARGE SCALE GENOMIC DNA]</scope>
    <source>
        <strain evidence="2 3">CGMCC 4.7037</strain>
    </source>
</reference>
<evidence type="ECO:0008006" key="4">
    <source>
        <dbReference type="Google" id="ProtNLM"/>
    </source>
</evidence>
<proteinExistence type="predicted"/>
<feature type="transmembrane region" description="Helical" evidence="1">
    <location>
        <begin position="190"/>
        <end position="208"/>
    </location>
</feature>
<dbReference type="RefSeq" id="WP_103962688.1">
    <property type="nucleotide sequence ID" value="NZ_FNVT01000021.1"/>
</dbReference>
<dbReference type="Proteomes" id="UP000236732">
    <property type="component" value="Unassembled WGS sequence"/>
</dbReference>
<evidence type="ECO:0000256" key="1">
    <source>
        <dbReference type="SAM" id="Phobius"/>
    </source>
</evidence>
<sequence length="213" mass="22807">MRLTRWRAAVLLVRPLVRAIDWAPLAVVTVFVAGILALVRPGEVLAGADALILMRVAGTLLGSAAAFALVDAMAADLGPTAVPRWVRQALRALLATTVAVAVWLAAFGHTLSRLPDDALFPVGDLLTEMLVCLGIALAAASTAVRHASGRQAAMAAVVVQLVLVLATVLLPDQFRLWPPTCGFGYWDEAHGYWLAMAPLPYLWVAFVLRDLRR</sequence>
<evidence type="ECO:0000313" key="3">
    <source>
        <dbReference type="Proteomes" id="UP000236732"/>
    </source>
</evidence>
<feature type="transmembrane region" description="Helical" evidence="1">
    <location>
        <begin position="152"/>
        <end position="170"/>
    </location>
</feature>
<dbReference type="OrthoDB" id="3528448at2"/>
<evidence type="ECO:0000313" key="2">
    <source>
        <dbReference type="EMBL" id="SEH01604.1"/>
    </source>
</evidence>
<dbReference type="EMBL" id="FNVT01000021">
    <property type="protein sequence ID" value="SEH01604.1"/>
    <property type="molecule type" value="Genomic_DNA"/>
</dbReference>
<keyword evidence="3" id="KW-1185">Reference proteome</keyword>
<keyword evidence="1" id="KW-0472">Membrane</keyword>
<feature type="transmembrane region" description="Helical" evidence="1">
    <location>
        <begin position="20"/>
        <end position="39"/>
    </location>
</feature>